<evidence type="ECO:0000256" key="1">
    <source>
        <dbReference type="ARBA" id="ARBA00004651"/>
    </source>
</evidence>
<evidence type="ECO:0000256" key="4">
    <source>
        <dbReference type="ARBA" id="ARBA00022989"/>
    </source>
</evidence>
<dbReference type="Proteomes" id="UP001500620">
    <property type="component" value="Unassembled WGS sequence"/>
</dbReference>
<dbReference type="InterPro" id="IPR050250">
    <property type="entry name" value="Macrolide_Exporter_MacB"/>
</dbReference>
<evidence type="ECO:0000256" key="7">
    <source>
        <dbReference type="SAM" id="Phobius"/>
    </source>
</evidence>
<feature type="domain" description="ABC3 transporter permease C-terminal" evidence="8">
    <location>
        <begin position="282"/>
        <end position="393"/>
    </location>
</feature>
<dbReference type="PANTHER" id="PTHR30572">
    <property type="entry name" value="MEMBRANE COMPONENT OF TRANSPORTER-RELATED"/>
    <property type="match status" value="1"/>
</dbReference>
<feature type="transmembrane region" description="Helical" evidence="7">
    <location>
        <begin position="368"/>
        <end position="387"/>
    </location>
</feature>
<evidence type="ECO:0000256" key="3">
    <source>
        <dbReference type="ARBA" id="ARBA00022692"/>
    </source>
</evidence>
<evidence type="ECO:0000313" key="10">
    <source>
        <dbReference type="EMBL" id="GAA4243074.1"/>
    </source>
</evidence>
<evidence type="ECO:0000256" key="5">
    <source>
        <dbReference type="ARBA" id="ARBA00023136"/>
    </source>
</evidence>
<evidence type="ECO:0000256" key="6">
    <source>
        <dbReference type="ARBA" id="ARBA00038076"/>
    </source>
</evidence>
<sequence length="401" mass="41103">MTDVAQRSRLRAGDLLPVGTVGLRSRRVRAALSMLGVAIGISAVVAVLGITRSSQADLLARIDRLGTNLLTVANGRSFGGGQEVPLPQTAAATIARVDGVLGTAPTAALPGVTATRSDLIQPQRGGSAAVRATDPTLLPTLDGHLAGGVFLNEATMQYPTAVLGYKAAETLGIADLAGDPRIAINGHMYTVVGILEHFELAPEIDGSVLIGFPVAAAQFDYDGHPTRIYVRAQTDRTLEVRGLLARATSPTAPEQVNVSRPSETLTARLAAADAGTALFLGLGAVALFVGGIGIANVMVISVLERRGEIGLRRALGATRTHVAVQFLIESVLLGAAGGLLGLLAGAAITRGLAYQRGWQPLIPPEAMGLGLAGAVVIGALAGLYPALRAARLAPTDALRST</sequence>
<feature type="domain" description="MacB-like periplasmic core" evidence="9">
    <location>
        <begin position="31"/>
        <end position="237"/>
    </location>
</feature>
<keyword evidence="11" id="KW-1185">Reference proteome</keyword>
<organism evidence="10 11">
    <name type="scientific">Dactylosporangium darangshiense</name>
    <dbReference type="NCBI Taxonomy" id="579108"/>
    <lineage>
        <taxon>Bacteria</taxon>
        <taxon>Bacillati</taxon>
        <taxon>Actinomycetota</taxon>
        <taxon>Actinomycetes</taxon>
        <taxon>Micromonosporales</taxon>
        <taxon>Micromonosporaceae</taxon>
        <taxon>Dactylosporangium</taxon>
    </lineage>
</organism>
<reference evidence="11" key="1">
    <citation type="journal article" date="2019" name="Int. J. Syst. Evol. Microbiol.">
        <title>The Global Catalogue of Microorganisms (GCM) 10K type strain sequencing project: providing services to taxonomists for standard genome sequencing and annotation.</title>
        <authorList>
            <consortium name="The Broad Institute Genomics Platform"/>
            <consortium name="The Broad Institute Genome Sequencing Center for Infectious Disease"/>
            <person name="Wu L."/>
            <person name="Ma J."/>
        </authorList>
    </citation>
    <scope>NUCLEOTIDE SEQUENCE [LARGE SCALE GENOMIC DNA]</scope>
    <source>
        <strain evidence="11">JCM 17441</strain>
    </source>
</reference>
<dbReference type="Pfam" id="PF02687">
    <property type="entry name" value="FtsX"/>
    <property type="match status" value="1"/>
</dbReference>
<protein>
    <submittedName>
        <fullName evidence="10">ABC transporter permease</fullName>
    </submittedName>
</protein>
<dbReference type="InterPro" id="IPR003838">
    <property type="entry name" value="ABC3_permease_C"/>
</dbReference>
<comment type="subcellular location">
    <subcellularLocation>
        <location evidence="1">Cell membrane</location>
        <topology evidence="1">Multi-pass membrane protein</topology>
    </subcellularLocation>
</comment>
<dbReference type="RefSeq" id="WP_345119891.1">
    <property type="nucleotide sequence ID" value="NZ_BAABAT010000001.1"/>
</dbReference>
<comment type="similarity">
    <text evidence="6">Belongs to the ABC-4 integral membrane protein family.</text>
</comment>
<dbReference type="EMBL" id="BAABAT010000001">
    <property type="protein sequence ID" value="GAA4243074.1"/>
    <property type="molecule type" value="Genomic_DNA"/>
</dbReference>
<keyword evidence="2" id="KW-1003">Cell membrane</keyword>
<evidence type="ECO:0000256" key="2">
    <source>
        <dbReference type="ARBA" id="ARBA00022475"/>
    </source>
</evidence>
<comment type="caution">
    <text evidence="10">The sequence shown here is derived from an EMBL/GenBank/DDBJ whole genome shotgun (WGS) entry which is preliminary data.</text>
</comment>
<evidence type="ECO:0000259" key="9">
    <source>
        <dbReference type="Pfam" id="PF12704"/>
    </source>
</evidence>
<keyword evidence="3 7" id="KW-0812">Transmembrane</keyword>
<evidence type="ECO:0000313" key="11">
    <source>
        <dbReference type="Proteomes" id="UP001500620"/>
    </source>
</evidence>
<dbReference type="InterPro" id="IPR025857">
    <property type="entry name" value="MacB_PCD"/>
</dbReference>
<keyword evidence="4 7" id="KW-1133">Transmembrane helix</keyword>
<gene>
    <name evidence="10" type="ORF">GCM10022255_000590</name>
</gene>
<feature type="transmembrane region" description="Helical" evidence="7">
    <location>
        <begin position="324"/>
        <end position="348"/>
    </location>
</feature>
<feature type="transmembrane region" description="Helical" evidence="7">
    <location>
        <begin position="278"/>
        <end position="303"/>
    </location>
</feature>
<evidence type="ECO:0000259" key="8">
    <source>
        <dbReference type="Pfam" id="PF02687"/>
    </source>
</evidence>
<dbReference type="PANTHER" id="PTHR30572:SF4">
    <property type="entry name" value="ABC TRANSPORTER PERMEASE YTRF"/>
    <property type="match status" value="1"/>
</dbReference>
<feature type="transmembrane region" description="Helical" evidence="7">
    <location>
        <begin position="30"/>
        <end position="50"/>
    </location>
</feature>
<keyword evidence="5 7" id="KW-0472">Membrane</keyword>
<dbReference type="Pfam" id="PF12704">
    <property type="entry name" value="MacB_PCD"/>
    <property type="match status" value="1"/>
</dbReference>
<accession>A0ABP8CT27</accession>
<proteinExistence type="inferred from homology"/>
<name>A0ABP8CT27_9ACTN</name>